<accession>A0A401QQR8</accession>
<protein>
    <submittedName>
        <fullName evidence="1">N-acetyltransferase</fullName>
    </submittedName>
</protein>
<dbReference type="Proteomes" id="UP000288351">
    <property type="component" value="Unassembled WGS sequence"/>
</dbReference>
<dbReference type="Gene3D" id="3.40.630.30">
    <property type="match status" value="1"/>
</dbReference>
<comment type="caution">
    <text evidence="1">The sequence shown here is derived from an EMBL/GenBank/DDBJ whole genome shotgun (WGS) entry which is preliminary data.</text>
</comment>
<evidence type="ECO:0000313" key="2">
    <source>
        <dbReference type="Proteomes" id="UP000288351"/>
    </source>
</evidence>
<dbReference type="GO" id="GO:0016740">
    <property type="term" value="F:transferase activity"/>
    <property type="evidence" value="ECO:0007669"/>
    <property type="project" value="UniProtKB-KW"/>
</dbReference>
<sequence length="37" mass="4476">MTREGVLRECYAYRGERHDMEIWSVLAPEWRAHRPSS</sequence>
<evidence type="ECO:0000313" key="1">
    <source>
        <dbReference type="EMBL" id="GCB87740.1"/>
    </source>
</evidence>
<name>A0A401QQR8_STRNR</name>
<gene>
    <name evidence="1" type="ORF">SALB_00409</name>
</gene>
<keyword evidence="1" id="KW-0808">Transferase</keyword>
<dbReference type="EMBL" id="BHXC01000002">
    <property type="protein sequence ID" value="GCB87740.1"/>
    <property type="molecule type" value="Genomic_DNA"/>
</dbReference>
<organism evidence="1 2">
    <name type="scientific">Streptomyces noursei</name>
    <name type="common">Streptomyces albulus</name>
    <dbReference type="NCBI Taxonomy" id="1971"/>
    <lineage>
        <taxon>Bacteria</taxon>
        <taxon>Bacillati</taxon>
        <taxon>Actinomycetota</taxon>
        <taxon>Actinomycetes</taxon>
        <taxon>Kitasatosporales</taxon>
        <taxon>Streptomycetaceae</taxon>
        <taxon>Streptomyces</taxon>
    </lineage>
</organism>
<reference evidence="1 2" key="1">
    <citation type="journal article" date="2019" name="Microbiol. Resour. Announc.">
        <title>Draft Genome Sequence of the Most Traditional epsilon-Poly-l-Lysine Producer, Streptomyces albulus NBRC14147.</title>
        <authorList>
            <person name="Yamanaka K."/>
            <person name="Hamano Y."/>
        </authorList>
    </citation>
    <scope>NUCLEOTIDE SEQUENCE [LARGE SCALE GENOMIC DNA]</scope>
    <source>
        <strain evidence="1 2">NBRC 14147</strain>
    </source>
</reference>
<proteinExistence type="predicted"/>
<dbReference type="AlphaFoldDB" id="A0A401QQR8"/>